<evidence type="ECO:0000313" key="5">
    <source>
        <dbReference type="Proteomes" id="UP000245845"/>
    </source>
</evidence>
<reference evidence="4 5" key="1">
    <citation type="submission" date="2018-05" db="EMBL/GenBank/DDBJ databases">
        <title>The Hungate 1000. A catalogue of reference genomes from the rumen microbiome.</title>
        <authorList>
            <person name="Kelly W."/>
        </authorList>
    </citation>
    <scope>NUCLEOTIDE SEQUENCE [LARGE SCALE GENOMIC DNA]</scope>
    <source>
        <strain evidence="4 5">NLAE-zl-C242</strain>
    </source>
</reference>
<dbReference type="Pfam" id="PF07687">
    <property type="entry name" value="M20_dimer"/>
    <property type="match status" value="1"/>
</dbReference>
<dbReference type="RefSeq" id="WP_109732959.1">
    <property type="nucleotide sequence ID" value="NZ_BAAACK010000015.1"/>
</dbReference>
<protein>
    <submittedName>
        <fullName evidence="4">Amidohydrolase</fullName>
    </submittedName>
</protein>
<comment type="caution">
    <text evidence="4">The sequence shown here is derived from an EMBL/GenBank/DDBJ whole genome shotgun (WGS) entry which is preliminary data.</text>
</comment>
<feature type="domain" description="Peptidase M20 dimerisation" evidence="3">
    <location>
        <begin position="216"/>
        <end position="311"/>
    </location>
</feature>
<feature type="binding site" evidence="2">
    <location>
        <position position="132"/>
    </location>
    <ligand>
        <name>Mn(2+)</name>
        <dbReference type="ChEBI" id="CHEBI:29035"/>
        <label>2</label>
    </ligand>
</feature>
<dbReference type="GO" id="GO:0019877">
    <property type="term" value="P:diaminopimelate biosynthetic process"/>
    <property type="evidence" value="ECO:0007669"/>
    <property type="project" value="UniProtKB-ARBA"/>
</dbReference>
<gene>
    <name evidence="4" type="ORF">A8806_11464</name>
</gene>
<dbReference type="EMBL" id="QGDL01000014">
    <property type="protein sequence ID" value="PWJ23438.1"/>
    <property type="molecule type" value="Genomic_DNA"/>
</dbReference>
<dbReference type="GO" id="GO:0046872">
    <property type="term" value="F:metal ion binding"/>
    <property type="evidence" value="ECO:0007669"/>
    <property type="project" value="UniProtKB-KW"/>
</dbReference>
<proteinExistence type="predicted"/>
<dbReference type="Proteomes" id="UP000245845">
    <property type="component" value="Unassembled WGS sequence"/>
</dbReference>
<feature type="binding site" evidence="2">
    <location>
        <position position="134"/>
    </location>
    <ligand>
        <name>Mn(2+)</name>
        <dbReference type="ChEBI" id="CHEBI:29035"/>
        <label>2</label>
    </ligand>
</feature>
<feature type="binding site" evidence="2">
    <location>
        <position position="192"/>
    </location>
    <ligand>
        <name>Mn(2+)</name>
        <dbReference type="ChEBI" id="CHEBI:29035"/>
        <label>2</label>
    </ligand>
</feature>
<accession>A0A2Y9CAJ7</accession>
<dbReference type="GO" id="GO:0050118">
    <property type="term" value="F:N-acetyldiaminopimelate deacetylase activity"/>
    <property type="evidence" value="ECO:0007669"/>
    <property type="project" value="UniProtKB-ARBA"/>
</dbReference>
<keyword evidence="2" id="KW-0479">Metal-binding</keyword>
<evidence type="ECO:0000259" key="3">
    <source>
        <dbReference type="Pfam" id="PF07687"/>
    </source>
</evidence>
<dbReference type="InterPro" id="IPR011650">
    <property type="entry name" value="Peptidase_M20_dimer"/>
</dbReference>
<dbReference type="OrthoDB" id="9776731at2"/>
<evidence type="ECO:0000256" key="1">
    <source>
        <dbReference type="ARBA" id="ARBA00022801"/>
    </source>
</evidence>
<dbReference type="NCBIfam" id="TIGR01891">
    <property type="entry name" value="amidohydrolases"/>
    <property type="match status" value="1"/>
</dbReference>
<comment type="cofactor">
    <cofactor evidence="2">
        <name>Mn(2+)</name>
        <dbReference type="ChEBI" id="CHEBI:29035"/>
    </cofactor>
    <text evidence="2">The Mn(2+) ion enhances activity.</text>
</comment>
<dbReference type="InterPro" id="IPR017439">
    <property type="entry name" value="Amidohydrolase"/>
</dbReference>
<evidence type="ECO:0000256" key="2">
    <source>
        <dbReference type="PIRSR" id="PIRSR005962-1"/>
    </source>
</evidence>
<keyword evidence="5" id="KW-1185">Reference proteome</keyword>
<dbReference type="SUPFAM" id="SSF53187">
    <property type="entry name" value="Zn-dependent exopeptidases"/>
    <property type="match status" value="1"/>
</dbReference>
<sequence length="435" mass="48381">MGLKQEDEYPVFPATEVRPAHSKILNAVISDGNWYRKQAEYVFTYVRELRRYFHNNPEQVMEERGTSEKICEELEKLQIPYTIIPPYGVVGIIEGEMPGRTAALRADMDALPIQELGNPPYKSKNDGCMHACGHDAHMAMLLGAAKILSGHREKLCGNVKLIFQQAEEIGAGALIMLRAGVLDDCSAIFGLHQSAEYPTGSFFMDEKDFTAANVIFKVKVSGGGGHGSQPQLSVDPVVAASAMIQSLQTLVSRETDPEEMAVVTVGYINSSTSRCNIITEEVEFGGTIRYRKTELCEVFEHSFYRVLRNIGAAYRVEVGIEYHNVCVPVYNDPVLADFTRQVLESLAGKEQVSDRMKTAAAEDFAFYQQQLPGMYFFMGSGDAEHTKPLHNPYYDINEDALIEGTAAYSKLAADYLLSTKEQDYEPEGKRFVGKS</sequence>
<dbReference type="Pfam" id="PF01546">
    <property type="entry name" value="Peptidase_M20"/>
    <property type="match status" value="1"/>
</dbReference>
<organism evidence="4 5">
    <name type="scientific">Faecalicatena orotica</name>
    <dbReference type="NCBI Taxonomy" id="1544"/>
    <lineage>
        <taxon>Bacteria</taxon>
        <taxon>Bacillati</taxon>
        <taxon>Bacillota</taxon>
        <taxon>Clostridia</taxon>
        <taxon>Lachnospirales</taxon>
        <taxon>Lachnospiraceae</taxon>
        <taxon>Faecalicatena</taxon>
    </lineage>
</organism>
<dbReference type="SUPFAM" id="SSF55031">
    <property type="entry name" value="Bacterial exopeptidase dimerisation domain"/>
    <property type="match status" value="1"/>
</dbReference>
<feature type="binding site" evidence="2">
    <location>
        <position position="168"/>
    </location>
    <ligand>
        <name>Mn(2+)</name>
        <dbReference type="ChEBI" id="CHEBI:29035"/>
        <label>2</label>
    </ligand>
</feature>
<feature type="binding site" evidence="2">
    <location>
        <position position="390"/>
    </location>
    <ligand>
        <name>Mn(2+)</name>
        <dbReference type="ChEBI" id="CHEBI:29035"/>
        <label>2</label>
    </ligand>
</feature>
<dbReference type="FunFam" id="3.30.70.360:FF:000001">
    <property type="entry name" value="N-acetyldiaminopimelate deacetylase"/>
    <property type="match status" value="1"/>
</dbReference>
<keyword evidence="2" id="KW-0464">Manganese</keyword>
<dbReference type="InterPro" id="IPR002933">
    <property type="entry name" value="Peptidase_M20"/>
</dbReference>
<dbReference type="InterPro" id="IPR036264">
    <property type="entry name" value="Bact_exopeptidase_dim_dom"/>
</dbReference>
<dbReference type="PANTHER" id="PTHR11014:SF63">
    <property type="entry name" value="METALLOPEPTIDASE, PUTATIVE (AFU_ORTHOLOGUE AFUA_6G09600)-RELATED"/>
    <property type="match status" value="1"/>
</dbReference>
<dbReference type="AlphaFoldDB" id="A0A2Y9CAJ7"/>
<name>A0A2Y9CAJ7_9FIRM</name>
<keyword evidence="1 4" id="KW-0378">Hydrolase</keyword>
<evidence type="ECO:0000313" key="4">
    <source>
        <dbReference type="EMBL" id="PWJ23438.1"/>
    </source>
</evidence>
<dbReference type="PANTHER" id="PTHR11014">
    <property type="entry name" value="PEPTIDASE M20 FAMILY MEMBER"/>
    <property type="match status" value="1"/>
</dbReference>
<dbReference type="PIRSF" id="PIRSF005962">
    <property type="entry name" value="Pept_M20D_amidohydro"/>
    <property type="match status" value="1"/>
</dbReference>
<dbReference type="Gene3D" id="3.40.630.10">
    <property type="entry name" value="Zn peptidases"/>
    <property type="match status" value="1"/>
</dbReference>
<dbReference type="Gene3D" id="3.30.70.360">
    <property type="match status" value="1"/>
</dbReference>